<geneLocation type="plasmid" evidence="12">
    <name>pts485</name>
</geneLocation>
<feature type="binding site" evidence="10">
    <location>
        <position position="92"/>
    </location>
    <ligand>
        <name>[2Fe-2S] cluster</name>
        <dbReference type="ChEBI" id="CHEBI:190135"/>
    </ligand>
</feature>
<dbReference type="GO" id="GO:0003954">
    <property type="term" value="F:NADH dehydrogenase activity"/>
    <property type="evidence" value="ECO:0007669"/>
    <property type="project" value="TreeGrafter"/>
</dbReference>
<feature type="binding site" evidence="10">
    <location>
        <position position="128"/>
    </location>
    <ligand>
        <name>[2Fe-2S] cluster</name>
        <dbReference type="ChEBI" id="CHEBI:190135"/>
    </ligand>
</feature>
<dbReference type="SUPFAM" id="SSF52833">
    <property type="entry name" value="Thioredoxin-like"/>
    <property type="match status" value="1"/>
</dbReference>
<dbReference type="AlphaFoldDB" id="A0A2K8UJJ9"/>
<evidence type="ECO:0000256" key="2">
    <source>
        <dbReference type="ARBA" id="ARBA00019898"/>
    </source>
</evidence>
<dbReference type="InterPro" id="IPR036249">
    <property type="entry name" value="Thioredoxin-like_sf"/>
</dbReference>
<dbReference type="InterPro" id="IPR002023">
    <property type="entry name" value="NuoE-like"/>
</dbReference>
<keyword evidence="3 10" id="KW-0001">2Fe-2S</keyword>
<proteinExistence type="inferred from homology"/>
<accession>A0A2K8UJJ9</accession>
<dbReference type="EMBL" id="CP020372">
    <property type="protein sequence ID" value="AUB85692.1"/>
    <property type="molecule type" value="Genomic_DNA"/>
</dbReference>
<gene>
    <name evidence="11" type="ORF">THSYN_32920</name>
</gene>
<dbReference type="Gene3D" id="1.10.10.1590">
    <property type="entry name" value="NADH-quinone oxidoreductase subunit E"/>
    <property type="match status" value="1"/>
</dbReference>
<dbReference type="Gene3D" id="3.40.30.10">
    <property type="entry name" value="Glutaredoxin"/>
    <property type="match status" value="1"/>
</dbReference>
<comment type="cofactor">
    <cofactor evidence="9">
        <name>[2Fe-2S] cluster</name>
        <dbReference type="ChEBI" id="CHEBI:190135"/>
    </cofactor>
</comment>
<dbReference type="KEGG" id="tsy:THSYN_32920"/>
<evidence type="ECO:0000256" key="5">
    <source>
        <dbReference type="ARBA" id="ARBA00023004"/>
    </source>
</evidence>
<dbReference type="PIRSF" id="PIRSF000216">
    <property type="entry name" value="NADH_DH_24kDa"/>
    <property type="match status" value="1"/>
</dbReference>
<comment type="cofactor">
    <cofactor evidence="10">
        <name>[2Fe-2S] cluster</name>
        <dbReference type="ChEBI" id="CHEBI:190135"/>
    </cofactor>
    <text evidence="10">Binds 1 [2Fe-2S] cluster.</text>
</comment>
<name>A0A2K8UJJ9_9GAMM</name>
<dbReference type="NCBIfam" id="NF004638">
    <property type="entry name" value="PRK05988.1"/>
    <property type="match status" value="1"/>
</dbReference>
<comment type="similarity">
    <text evidence="1">Belongs to the complex I 24 kDa subunit family.</text>
</comment>
<organism evidence="11 12">
    <name type="scientific">Candidatus Thiodictyon syntrophicum</name>
    <dbReference type="NCBI Taxonomy" id="1166950"/>
    <lineage>
        <taxon>Bacteria</taxon>
        <taxon>Pseudomonadati</taxon>
        <taxon>Pseudomonadota</taxon>
        <taxon>Gammaproteobacteria</taxon>
        <taxon>Chromatiales</taxon>
        <taxon>Chromatiaceae</taxon>
        <taxon>Thiodictyon</taxon>
    </lineage>
</organism>
<dbReference type="InterPro" id="IPR041921">
    <property type="entry name" value="NuoE_N"/>
</dbReference>
<evidence type="ECO:0000256" key="7">
    <source>
        <dbReference type="ARBA" id="ARBA00031580"/>
    </source>
</evidence>
<dbReference type="PANTHER" id="PTHR10371:SF3">
    <property type="entry name" value="NADH DEHYDROGENASE [UBIQUINONE] FLAVOPROTEIN 2, MITOCHONDRIAL"/>
    <property type="match status" value="1"/>
</dbReference>
<feature type="binding site" evidence="10">
    <location>
        <position position="87"/>
    </location>
    <ligand>
        <name>[2Fe-2S] cluster</name>
        <dbReference type="ChEBI" id="CHEBI:190135"/>
    </ligand>
</feature>
<dbReference type="GO" id="GO:0046872">
    <property type="term" value="F:metal ion binding"/>
    <property type="evidence" value="ECO:0007669"/>
    <property type="project" value="UniProtKB-KW"/>
</dbReference>
<keyword evidence="6 10" id="KW-0411">Iron-sulfur</keyword>
<dbReference type="PANTHER" id="PTHR10371">
    <property type="entry name" value="NADH DEHYDROGENASE UBIQUINONE FLAVOPROTEIN 2, MITOCHONDRIAL"/>
    <property type="match status" value="1"/>
</dbReference>
<evidence type="ECO:0000313" key="11">
    <source>
        <dbReference type="EMBL" id="AUB85692.1"/>
    </source>
</evidence>
<evidence type="ECO:0000256" key="3">
    <source>
        <dbReference type="ARBA" id="ARBA00022714"/>
    </source>
</evidence>
<evidence type="ECO:0000256" key="4">
    <source>
        <dbReference type="ARBA" id="ARBA00022723"/>
    </source>
</evidence>
<feature type="binding site" evidence="10">
    <location>
        <position position="132"/>
    </location>
    <ligand>
        <name>[2Fe-2S] cluster</name>
        <dbReference type="ChEBI" id="CHEBI:190135"/>
    </ligand>
</feature>
<evidence type="ECO:0000256" key="10">
    <source>
        <dbReference type="PIRSR" id="PIRSR000216-1"/>
    </source>
</evidence>
<keyword evidence="5 10" id="KW-0408">Iron</keyword>
<sequence length="167" mass="17564">MSNSAAADPAPDHAGQVGPIIAAHRDRPGAMLPILHAIQRHLGWVPGAAVPLIANALNCSRAEVQGVLDFYHDFRRAPPGRHVLQLCRAESCQALGGLALEAHARAVLGLDYYQTSADGALTLEPVYCLGNCACSPAVRVDDEILGRVDQERFDALIAGLRGVGATA</sequence>
<evidence type="ECO:0000256" key="8">
    <source>
        <dbReference type="ARBA" id="ARBA00032788"/>
    </source>
</evidence>
<evidence type="ECO:0000313" key="12">
    <source>
        <dbReference type="Proteomes" id="UP000232638"/>
    </source>
</evidence>
<evidence type="ECO:0000256" key="6">
    <source>
        <dbReference type="ARBA" id="ARBA00023014"/>
    </source>
</evidence>
<dbReference type="GO" id="GO:0051537">
    <property type="term" value="F:2 iron, 2 sulfur cluster binding"/>
    <property type="evidence" value="ECO:0007669"/>
    <property type="project" value="UniProtKB-KW"/>
</dbReference>
<keyword evidence="4 10" id="KW-0479">Metal-binding</keyword>
<dbReference type="Pfam" id="PF01257">
    <property type="entry name" value="2Fe-2S_thioredx"/>
    <property type="match status" value="1"/>
</dbReference>
<evidence type="ECO:0000256" key="1">
    <source>
        <dbReference type="ARBA" id="ARBA00010643"/>
    </source>
</evidence>
<dbReference type="CDD" id="cd03081">
    <property type="entry name" value="TRX_Fd_NuoE_FDH_gamma"/>
    <property type="match status" value="1"/>
</dbReference>
<evidence type="ECO:0000256" key="9">
    <source>
        <dbReference type="ARBA" id="ARBA00034078"/>
    </source>
</evidence>
<dbReference type="RefSeq" id="WP_100923296.1">
    <property type="nucleotide sequence ID" value="NZ_CP020372.1"/>
</dbReference>
<reference evidence="11 12" key="1">
    <citation type="submission" date="2017-03" db="EMBL/GenBank/DDBJ databases">
        <title>Complete genome sequence of Candidatus 'Thiodictyon syntrophicum' sp. nov. strain Cad16T, a photolithoautotroph purple sulfur bacterium isolated from an alpine meromictic lake.</title>
        <authorList>
            <person name="Luedin S.M."/>
            <person name="Pothier J.F."/>
            <person name="Danza F."/>
            <person name="Storelli N."/>
            <person name="Wittwer M."/>
            <person name="Tonolla M."/>
        </authorList>
    </citation>
    <scope>NUCLEOTIDE SEQUENCE [LARGE SCALE GENOMIC DNA]</scope>
    <source>
        <strain evidence="11 12">Cad16T</strain>
        <plasmid evidence="12">Plasmid pts485</plasmid>
    </source>
</reference>
<dbReference type="OrthoDB" id="9807941at2"/>
<protein>
    <recommendedName>
        <fullName evidence="2">NADH-quinone oxidoreductase subunit E</fullName>
    </recommendedName>
    <alternativeName>
        <fullName evidence="7">NADH dehydrogenase I subunit E</fullName>
    </alternativeName>
    <alternativeName>
        <fullName evidence="8">NDH-1 subunit E</fullName>
    </alternativeName>
</protein>
<keyword evidence="11" id="KW-0614">Plasmid</keyword>
<dbReference type="Proteomes" id="UP000232638">
    <property type="component" value="Plasmid pTs485"/>
</dbReference>
<keyword evidence="12" id="KW-1185">Reference proteome</keyword>